<evidence type="ECO:0000259" key="1">
    <source>
        <dbReference type="PROSITE" id="PS50404"/>
    </source>
</evidence>
<dbReference type="PANTHER" id="PTHR44051:SF21">
    <property type="entry name" value="GLUTATHIONE S-TRANSFERASE FAMILY PROTEIN"/>
    <property type="match status" value="1"/>
</dbReference>
<dbReference type="SFLD" id="SFLDG01150">
    <property type="entry name" value="Main.1:_Beta-like"/>
    <property type="match status" value="1"/>
</dbReference>
<dbReference type="InterPro" id="IPR036282">
    <property type="entry name" value="Glutathione-S-Trfase_C_sf"/>
</dbReference>
<dbReference type="PANTHER" id="PTHR44051">
    <property type="entry name" value="GLUTATHIONE S-TRANSFERASE-RELATED"/>
    <property type="match status" value="1"/>
</dbReference>
<dbReference type="Gene3D" id="3.40.30.10">
    <property type="entry name" value="Glutaredoxin"/>
    <property type="match status" value="1"/>
</dbReference>
<protein>
    <submittedName>
        <fullName evidence="3">Glutathione S-transferase</fullName>
    </submittedName>
</protein>
<dbReference type="SFLD" id="SFLDS00019">
    <property type="entry name" value="Glutathione_Transferase_(cytos"/>
    <property type="match status" value="1"/>
</dbReference>
<gene>
    <name evidence="3" type="ORF">SAMN02799615_03483</name>
</gene>
<dbReference type="PROSITE" id="PS50404">
    <property type="entry name" value="GST_NTER"/>
    <property type="match status" value="1"/>
</dbReference>
<accession>A0A1I2ILZ4</accession>
<sequence>MYTLYYCPGTASMVVHLALLEIGAPYHLELVDFERDAQHSPEYLKLNPGGTVPALAIDGQVRVESGALLLILAERHPEAQLIPPAGTPERELWQQWVVYLSNTLMSAYRLWFYPRELGYDDYPPAIRAAIQRRIESVWDRLEAQLSAHGPYLLGEQFSGADLMLTMLLRWSRNMPRPATEWPALKRLADLVRARPSWKKLYELEGLTEWQ</sequence>
<dbReference type="CDD" id="cd03188">
    <property type="entry name" value="GST_C_Beta"/>
    <property type="match status" value="1"/>
</dbReference>
<dbReference type="Pfam" id="PF13409">
    <property type="entry name" value="GST_N_2"/>
    <property type="match status" value="1"/>
</dbReference>
<dbReference type="InterPro" id="IPR010987">
    <property type="entry name" value="Glutathione-S-Trfase_C-like"/>
</dbReference>
<dbReference type="Proteomes" id="UP000199477">
    <property type="component" value="Unassembled WGS sequence"/>
</dbReference>
<dbReference type="RefSeq" id="WP_026633513.1">
    <property type="nucleotide sequence ID" value="NZ_FONH01000017.1"/>
</dbReference>
<keyword evidence="3" id="KW-0808">Transferase</keyword>
<dbReference type="Pfam" id="PF13410">
    <property type="entry name" value="GST_C_2"/>
    <property type="match status" value="1"/>
</dbReference>
<evidence type="ECO:0000313" key="4">
    <source>
        <dbReference type="Proteomes" id="UP000199477"/>
    </source>
</evidence>
<dbReference type="InterPro" id="IPR004045">
    <property type="entry name" value="Glutathione_S-Trfase_N"/>
</dbReference>
<dbReference type="InterPro" id="IPR036249">
    <property type="entry name" value="Thioredoxin-like_sf"/>
</dbReference>
<name>A0A1I2ILZ4_9GAMM</name>
<evidence type="ECO:0000259" key="2">
    <source>
        <dbReference type="PROSITE" id="PS50405"/>
    </source>
</evidence>
<dbReference type="EMBL" id="FONH01000017">
    <property type="protein sequence ID" value="SFF41866.1"/>
    <property type="molecule type" value="Genomic_DNA"/>
</dbReference>
<dbReference type="InterPro" id="IPR040079">
    <property type="entry name" value="Glutathione_S-Trfase"/>
</dbReference>
<dbReference type="STRING" id="500610.SAMN02799615_03483"/>
<dbReference type="SUPFAM" id="SSF47616">
    <property type="entry name" value="GST C-terminal domain-like"/>
    <property type="match status" value="1"/>
</dbReference>
<dbReference type="AlphaFoldDB" id="A0A1I2ILZ4"/>
<dbReference type="SUPFAM" id="SSF52833">
    <property type="entry name" value="Thioredoxin-like"/>
    <property type="match status" value="1"/>
</dbReference>
<dbReference type="SFLD" id="SFLDG00358">
    <property type="entry name" value="Main_(cytGST)"/>
    <property type="match status" value="1"/>
</dbReference>
<evidence type="ECO:0000313" key="3">
    <source>
        <dbReference type="EMBL" id="SFF41866.1"/>
    </source>
</evidence>
<proteinExistence type="predicted"/>
<keyword evidence="4" id="KW-1185">Reference proteome</keyword>
<dbReference type="Gene3D" id="1.20.1050.10">
    <property type="match status" value="1"/>
</dbReference>
<feature type="domain" description="GST C-terminal" evidence="2">
    <location>
        <begin position="86"/>
        <end position="210"/>
    </location>
</feature>
<dbReference type="CDD" id="cd03057">
    <property type="entry name" value="GST_N_Beta"/>
    <property type="match status" value="1"/>
</dbReference>
<feature type="domain" description="GST N-terminal" evidence="1">
    <location>
        <begin position="1"/>
        <end position="80"/>
    </location>
</feature>
<dbReference type="PROSITE" id="PS50405">
    <property type="entry name" value="GST_CTER"/>
    <property type="match status" value="1"/>
</dbReference>
<organism evidence="3 4">
    <name type="scientific">Dyella marensis</name>
    <dbReference type="NCBI Taxonomy" id="500610"/>
    <lineage>
        <taxon>Bacteria</taxon>
        <taxon>Pseudomonadati</taxon>
        <taxon>Pseudomonadota</taxon>
        <taxon>Gammaproteobacteria</taxon>
        <taxon>Lysobacterales</taxon>
        <taxon>Rhodanobacteraceae</taxon>
        <taxon>Dyella</taxon>
    </lineage>
</organism>
<dbReference type="GO" id="GO:0016740">
    <property type="term" value="F:transferase activity"/>
    <property type="evidence" value="ECO:0007669"/>
    <property type="project" value="UniProtKB-KW"/>
</dbReference>
<reference evidence="4" key="1">
    <citation type="submission" date="2016-10" db="EMBL/GenBank/DDBJ databases">
        <authorList>
            <person name="Varghese N."/>
            <person name="Submissions S."/>
        </authorList>
    </citation>
    <scope>NUCLEOTIDE SEQUENCE [LARGE SCALE GENOMIC DNA]</scope>
    <source>
        <strain evidence="4">UNC178MFTsu3.1</strain>
    </source>
</reference>